<keyword evidence="2" id="KW-1185">Reference proteome</keyword>
<organism evidence="1 2">
    <name type="scientific">Talaromyces atroroseus</name>
    <dbReference type="NCBI Taxonomy" id="1441469"/>
    <lineage>
        <taxon>Eukaryota</taxon>
        <taxon>Fungi</taxon>
        <taxon>Dikarya</taxon>
        <taxon>Ascomycota</taxon>
        <taxon>Pezizomycotina</taxon>
        <taxon>Eurotiomycetes</taxon>
        <taxon>Eurotiomycetidae</taxon>
        <taxon>Eurotiales</taxon>
        <taxon>Trichocomaceae</taxon>
        <taxon>Talaromyces</taxon>
        <taxon>Talaromyces sect. Trachyspermi</taxon>
    </lineage>
</organism>
<dbReference type="OrthoDB" id="202289at2759"/>
<protein>
    <recommendedName>
        <fullName evidence="3">ArsR family transcriptional regulator</fullName>
    </recommendedName>
</protein>
<dbReference type="AlphaFoldDB" id="A0A1Q5Q752"/>
<sequence>MGYVRLTGVTYSDPERAYDTLILFTGADSVTRLIDLNGTVVHQWSFPGVPPRVLDPVLIGGQKGNVGLQLSESGDPRGGIYANGTIGQLDWNGERVWEWGNKALGGAARQNHDWQLLPNGNWLILVTVPRVVDSLGPHVTGDQGLVEVNPDGNVVWRWSSGDHISELGLSDPGIELLREAVARDPGNPWGCLEMNSASTLGPNKSYDKDPEASSIFHPDNIIISFRKANIVAIIDKATGHVVWRLGPYFDEQSGDQHQRILRHNVPRPLDQISGQHNPHIIPPGLPGEGNLLVFDNQGGAGYPPAALGIYAGSRILEIDLITKQIVWQYTAEDSGLPPWNFFSSFVSNAQRLPNGNTFIAEGMNGRLFQVTAEGQVAWEYYSPYTGYGVAGEPEVAKPRVDGVDRLSTTPLVYRLQAVPDEWVPDSVTRVAAVAFLDCFKANMRTQRRYGT</sequence>
<dbReference type="InterPro" id="IPR010262">
    <property type="entry name" value="Arylsulfotransferase_bact"/>
</dbReference>
<evidence type="ECO:0000313" key="2">
    <source>
        <dbReference type="Proteomes" id="UP000214365"/>
    </source>
</evidence>
<dbReference type="InterPro" id="IPR053143">
    <property type="entry name" value="Arylsulfate_ST"/>
</dbReference>
<dbReference type="InterPro" id="IPR015943">
    <property type="entry name" value="WD40/YVTN_repeat-like_dom_sf"/>
</dbReference>
<dbReference type="InterPro" id="IPR011047">
    <property type="entry name" value="Quinoprotein_ADH-like_sf"/>
</dbReference>
<accession>A0A1Q5Q752</accession>
<name>A0A1Q5Q752_TALAT</name>
<evidence type="ECO:0000313" key="1">
    <source>
        <dbReference type="EMBL" id="OKL55676.1"/>
    </source>
</evidence>
<dbReference type="Proteomes" id="UP000214365">
    <property type="component" value="Unassembled WGS sequence"/>
</dbReference>
<dbReference type="PANTHER" id="PTHR35340:SF5">
    <property type="entry name" value="ASST-DOMAIN-CONTAINING PROTEIN"/>
    <property type="match status" value="1"/>
</dbReference>
<dbReference type="SUPFAM" id="SSF50998">
    <property type="entry name" value="Quinoprotein alcohol dehydrogenase-like"/>
    <property type="match status" value="1"/>
</dbReference>
<dbReference type="RefSeq" id="XP_020115797.1">
    <property type="nucleotide sequence ID" value="XM_020264082.1"/>
</dbReference>
<comment type="caution">
    <text evidence="1">The sequence shown here is derived from an EMBL/GenBank/DDBJ whole genome shotgun (WGS) entry which is preliminary data.</text>
</comment>
<gene>
    <name evidence="1" type="ORF">UA08_09022</name>
</gene>
<proteinExistence type="predicted"/>
<dbReference type="Pfam" id="PF05935">
    <property type="entry name" value="Arylsulfotrans"/>
    <property type="match status" value="1"/>
</dbReference>
<dbReference type="GeneID" id="31008778"/>
<evidence type="ECO:0008006" key="3">
    <source>
        <dbReference type="Google" id="ProtNLM"/>
    </source>
</evidence>
<reference evidence="1 2" key="1">
    <citation type="submission" date="2015-06" db="EMBL/GenBank/DDBJ databases">
        <title>Talaromyces atroroseus IBT 11181 draft genome.</title>
        <authorList>
            <person name="Rasmussen K.B."/>
            <person name="Rasmussen S."/>
            <person name="Petersen B."/>
            <person name="Sicheritz-Ponten T."/>
            <person name="Mortensen U.H."/>
            <person name="Thrane U."/>
        </authorList>
    </citation>
    <scope>NUCLEOTIDE SEQUENCE [LARGE SCALE GENOMIC DNA]</scope>
    <source>
        <strain evidence="1 2">IBT 11181</strain>
    </source>
</reference>
<dbReference type="EMBL" id="LFMY01000018">
    <property type="protein sequence ID" value="OKL55676.1"/>
    <property type="molecule type" value="Genomic_DNA"/>
</dbReference>
<dbReference type="Gene3D" id="2.130.10.10">
    <property type="entry name" value="YVTN repeat-like/Quinoprotein amine dehydrogenase"/>
    <property type="match status" value="1"/>
</dbReference>
<dbReference type="GO" id="GO:0004062">
    <property type="term" value="F:aryl sulfotransferase activity"/>
    <property type="evidence" value="ECO:0007669"/>
    <property type="project" value="InterPro"/>
</dbReference>
<dbReference type="PANTHER" id="PTHR35340">
    <property type="entry name" value="PQQ ENZYME REPEAT PROTEIN-RELATED"/>
    <property type="match status" value="1"/>
</dbReference>